<evidence type="ECO:0000313" key="1">
    <source>
        <dbReference type="EMBL" id="TCV81253.1"/>
    </source>
</evidence>
<proteinExistence type="predicted"/>
<evidence type="ECO:0000313" key="2">
    <source>
        <dbReference type="Proteomes" id="UP000295367"/>
    </source>
</evidence>
<accession>A0A4R3XTD6</accession>
<dbReference type="AlphaFoldDB" id="A0A4R3XTD6"/>
<evidence type="ECO:0008006" key="3">
    <source>
        <dbReference type="Google" id="ProtNLM"/>
    </source>
</evidence>
<dbReference type="EMBL" id="SMCO01000025">
    <property type="protein sequence ID" value="TCV81253.1"/>
    <property type="molecule type" value="Genomic_DNA"/>
</dbReference>
<protein>
    <recommendedName>
        <fullName evidence="3">UDP:flavonoid glycosyltransferase YjiC (YdhE family)</fullName>
    </recommendedName>
</protein>
<dbReference type="PANTHER" id="PTHR38134">
    <property type="entry name" value="SLR1395 PROTEIN"/>
    <property type="match status" value="1"/>
</dbReference>
<reference evidence="1 2" key="1">
    <citation type="submission" date="2019-03" db="EMBL/GenBank/DDBJ databases">
        <title>Genomic Encyclopedia of Type Strains, Phase IV (KMG-IV): sequencing the most valuable type-strain genomes for metagenomic binning, comparative biology and taxonomic classification.</title>
        <authorList>
            <person name="Goeker M."/>
        </authorList>
    </citation>
    <scope>NUCLEOTIDE SEQUENCE [LARGE SCALE GENOMIC DNA]</scope>
    <source>
        <strain evidence="1 2">DSM 100309</strain>
    </source>
</reference>
<comment type="caution">
    <text evidence="1">The sequence shown here is derived from an EMBL/GenBank/DDBJ whole genome shotgun (WGS) entry which is preliminary data.</text>
</comment>
<dbReference type="Gene3D" id="3.40.50.2000">
    <property type="entry name" value="Glycogen Phosphorylase B"/>
    <property type="match status" value="2"/>
</dbReference>
<dbReference type="Proteomes" id="UP000295367">
    <property type="component" value="Unassembled WGS sequence"/>
</dbReference>
<keyword evidence="2" id="KW-1185">Reference proteome</keyword>
<dbReference type="InterPro" id="IPR053205">
    <property type="entry name" value="GHMP_kinase_L-arabinokinase"/>
</dbReference>
<dbReference type="SUPFAM" id="SSF53756">
    <property type="entry name" value="UDP-Glycosyltransferase/glycogen phosphorylase"/>
    <property type="match status" value="1"/>
</dbReference>
<sequence length="374" mass="41251">MLPENRKSHSPHLFVDISSHGFGHIAQIAPVLNELRRRIPALKLTVQCAVPVEKLQSRIHGPFEHICAATDFGMCMANAVEVLVEESAQAYTDFHQNWASKIAQQAEVLQQNAPDLVFSDVSYLTLAAAKHAGIPALGMCSLNWADIYEHYCSGLPGAAKIHRQMLAAYNSAEHFVRLQPSMPMLQLQNTLELGPIGQTGINRRAEIDAKFGLTQDVKLVLVAMGGIQMRLPVEQWPSIAGVKWVVQRSWGVCHPDAIELEALGMSFTDILCSCDALITKPGYGSFAEAAVNGVPVLYLRRFDWPEEAFLVDWLSQFGRCLEVQRNDLENGAIATVLEALWKLPSLPLVLPVGIAQVADFVVKITSVRLKIEQI</sequence>
<dbReference type="OrthoDB" id="503106at2"/>
<name>A0A4R3XTD6_9PROT</name>
<dbReference type="PANTHER" id="PTHR38134:SF2">
    <property type="entry name" value="GALACTOKINASE"/>
    <property type="match status" value="1"/>
</dbReference>
<dbReference type="RefSeq" id="WP_132920961.1">
    <property type="nucleotide sequence ID" value="NZ_SMCO01000025.1"/>
</dbReference>
<gene>
    <name evidence="1" type="ORF">EDC63_12541</name>
</gene>
<organism evidence="1 2">
    <name type="scientific">Sulfurirhabdus autotrophica</name>
    <dbReference type="NCBI Taxonomy" id="1706046"/>
    <lineage>
        <taxon>Bacteria</taxon>
        <taxon>Pseudomonadati</taxon>
        <taxon>Pseudomonadota</taxon>
        <taxon>Betaproteobacteria</taxon>
        <taxon>Nitrosomonadales</taxon>
        <taxon>Sulfuricellaceae</taxon>
        <taxon>Sulfurirhabdus</taxon>
    </lineage>
</organism>